<feature type="transmembrane region" description="Helical" evidence="6">
    <location>
        <begin position="150"/>
        <end position="174"/>
    </location>
</feature>
<name>A0A9J7AVJ5_9PROT</name>
<proteinExistence type="predicted"/>
<evidence type="ECO:0000256" key="6">
    <source>
        <dbReference type="SAM" id="Phobius"/>
    </source>
</evidence>
<dbReference type="KEGG" id="naci:NUH88_06515"/>
<dbReference type="Proteomes" id="UP001060336">
    <property type="component" value="Chromosome"/>
</dbReference>
<dbReference type="PANTHER" id="PTHR30086">
    <property type="entry name" value="ARGININE EXPORTER PROTEIN ARGO"/>
    <property type="match status" value="1"/>
</dbReference>
<sequence>MFPTLDSVLALLAMAFPLMGSPGPAIVAITANGAAFGIRAGLPFLFGIYAGVFTVLCLTASGVTGLLLALPGVGPVLVMAAVLYMLYLAYRIATAPPPGMHGTDDPDPPGFGAGIVVSLTNVKAYTVFTALYAGNILIESDPIRDTLTKLAILTCVMLFVNGSWLVFGGIFAGFIRSPRIGRAFNITMAILLLVSVALAVIPR</sequence>
<dbReference type="GO" id="GO:0015171">
    <property type="term" value="F:amino acid transmembrane transporter activity"/>
    <property type="evidence" value="ECO:0007669"/>
    <property type="project" value="TreeGrafter"/>
</dbReference>
<keyword evidence="5 6" id="KW-0472">Membrane</keyword>
<feature type="transmembrane region" description="Helical" evidence="6">
    <location>
        <begin position="66"/>
        <end position="90"/>
    </location>
</feature>
<dbReference type="PANTHER" id="PTHR30086:SF20">
    <property type="entry name" value="ARGININE EXPORTER PROTEIN ARGO-RELATED"/>
    <property type="match status" value="1"/>
</dbReference>
<accession>A0A9J7AVJ5</accession>
<evidence type="ECO:0000256" key="4">
    <source>
        <dbReference type="ARBA" id="ARBA00022989"/>
    </source>
</evidence>
<keyword evidence="8" id="KW-1185">Reference proteome</keyword>
<gene>
    <name evidence="7" type="ORF">NUH88_06515</name>
</gene>
<keyword evidence="3 6" id="KW-0812">Transmembrane</keyword>
<keyword evidence="4 6" id="KW-1133">Transmembrane helix</keyword>
<keyword evidence="2" id="KW-1003">Cell membrane</keyword>
<dbReference type="Pfam" id="PF01810">
    <property type="entry name" value="LysE"/>
    <property type="match status" value="1"/>
</dbReference>
<protein>
    <submittedName>
        <fullName evidence="7">LysE family translocator</fullName>
    </submittedName>
</protein>
<feature type="transmembrane region" description="Helical" evidence="6">
    <location>
        <begin position="110"/>
        <end position="138"/>
    </location>
</feature>
<dbReference type="RefSeq" id="WP_257770776.1">
    <property type="nucleotide sequence ID" value="NZ_CP102480.1"/>
</dbReference>
<evidence type="ECO:0000256" key="2">
    <source>
        <dbReference type="ARBA" id="ARBA00022475"/>
    </source>
</evidence>
<evidence type="ECO:0000313" key="8">
    <source>
        <dbReference type="Proteomes" id="UP001060336"/>
    </source>
</evidence>
<feature type="transmembrane region" description="Helical" evidence="6">
    <location>
        <begin position="180"/>
        <end position="201"/>
    </location>
</feature>
<feature type="transmembrane region" description="Helical" evidence="6">
    <location>
        <begin position="37"/>
        <end position="59"/>
    </location>
</feature>
<dbReference type="AlphaFoldDB" id="A0A9J7AVJ5"/>
<dbReference type="GO" id="GO:0005886">
    <property type="term" value="C:plasma membrane"/>
    <property type="evidence" value="ECO:0007669"/>
    <property type="project" value="UniProtKB-SubCell"/>
</dbReference>
<organism evidence="7 8">
    <name type="scientific">Nisaea acidiphila</name>
    <dbReference type="NCBI Taxonomy" id="1862145"/>
    <lineage>
        <taxon>Bacteria</taxon>
        <taxon>Pseudomonadati</taxon>
        <taxon>Pseudomonadota</taxon>
        <taxon>Alphaproteobacteria</taxon>
        <taxon>Rhodospirillales</taxon>
        <taxon>Thalassobaculaceae</taxon>
        <taxon>Nisaea</taxon>
    </lineage>
</organism>
<dbReference type="GO" id="GO:0033228">
    <property type="term" value="P:cysteine export across plasma membrane"/>
    <property type="evidence" value="ECO:0007669"/>
    <property type="project" value="TreeGrafter"/>
</dbReference>
<evidence type="ECO:0000313" key="7">
    <source>
        <dbReference type="EMBL" id="UUX51344.1"/>
    </source>
</evidence>
<comment type="subcellular location">
    <subcellularLocation>
        <location evidence="1">Cell membrane</location>
        <topology evidence="1">Multi-pass membrane protein</topology>
    </subcellularLocation>
</comment>
<evidence type="ECO:0000256" key="3">
    <source>
        <dbReference type="ARBA" id="ARBA00022692"/>
    </source>
</evidence>
<evidence type="ECO:0000256" key="5">
    <source>
        <dbReference type="ARBA" id="ARBA00023136"/>
    </source>
</evidence>
<dbReference type="EMBL" id="CP102480">
    <property type="protein sequence ID" value="UUX51344.1"/>
    <property type="molecule type" value="Genomic_DNA"/>
</dbReference>
<evidence type="ECO:0000256" key="1">
    <source>
        <dbReference type="ARBA" id="ARBA00004651"/>
    </source>
</evidence>
<reference evidence="7" key="1">
    <citation type="submission" date="2022-08" db="EMBL/GenBank/DDBJ databases">
        <title>Nisaea acidiphila sp. nov., isolated from a marine algal debris and emended description of the genus Nisaea Urios et al. 2008.</title>
        <authorList>
            <person name="Kwon K."/>
        </authorList>
    </citation>
    <scope>NUCLEOTIDE SEQUENCE</scope>
    <source>
        <strain evidence="7">MEBiC11861</strain>
    </source>
</reference>
<dbReference type="InterPro" id="IPR001123">
    <property type="entry name" value="LeuE-type"/>
</dbReference>